<sequence>MDPISAAGIAISVASLSFQVFAGCVKGFVVLSSAQNFGKDASFLRTMLNVEEYRFIQWADTVGLTSPGGKMLPQINRGLADELMVQLRDRLDCVKLRERYSIDLQPANLTSQAPDNCIIGGSQAPDILASAVSDERRTEILAHAKLIERKTGLPKRLWWVMIEKSKFQDLVRDLRQIVDALWNLLEPMRLRELVQQVDRTLTAVVDMSHDIDALKGVQASLSLKTIDFPGEANLSAAVGLKVMREQLPDDGSDPARVKSLNHESIRPLHRNLLKQPTNRQGNGGSFIAEYDGKQVLCEAKPVHGRLKSKLRLRSTNLANLLALPKNPGFLTLSCLGFLEDVDEFVFLYEYPPGADTSIQPRSLQDLLRDKKTRPPSVTARIRLALEICRTILTVHTAGWLHKNIRSENILFFTDREKSGNGPDALTQPYLTGFAFSRADSPVEISDQASEDPLLDIYRHPKALGEPSDSYAMYMDHYSLGMVLTEIAEWCPLKFIIKNHVDVTRSEIDVPLSALAGVHAWLVRELVELGRIEFRMGEVYGNAVSWLISRKHGELKRHESTERLLAFQQFVNELGCCRV</sequence>
<dbReference type="STRING" id="341663.Q0CBP1"/>
<dbReference type="Gene3D" id="1.20.120.1020">
    <property type="entry name" value="Prion-inhibition and propagation, HeLo domain"/>
    <property type="match status" value="1"/>
</dbReference>
<dbReference type="Gene3D" id="1.10.510.10">
    <property type="entry name" value="Transferase(Phosphotransferase) domain 1"/>
    <property type="match status" value="1"/>
</dbReference>
<dbReference type="GO" id="GO:0005524">
    <property type="term" value="F:ATP binding"/>
    <property type="evidence" value="ECO:0007669"/>
    <property type="project" value="InterPro"/>
</dbReference>
<dbReference type="PANTHER" id="PTHR37542">
    <property type="entry name" value="HELO DOMAIN-CONTAINING PROTEIN-RELATED"/>
    <property type="match status" value="1"/>
</dbReference>
<dbReference type="OrthoDB" id="1911848at2759"/>
<dbReference type="InterPro" id="IPR029498">
    <property type="entry name" value="HeLo_dom"/>
</dbReference>
<dbReference type="PANTHER" id="PTHR37542:SF1">
    <property type="entry name" value="PRION-INHIBITION AND PROPAGATION HELO DOMAIN-CONTAINING PROTEIN"/>
    <property type="match status" value="1"/>
</dbReference>
<dbReference type="InterPro" id="IPR038305">
    <property type="entry name" value="HeLo_sf"/>
</dbReference>
<accession>Q0CBP1</accession>
<dbReference type="RefSeq" id="XP_001217479.1">
    <property type="nucleotide sequence ID" value="XM_001217478.1"/>
</dbReference>
<dbReference type="PROSITE" id="PS50011">
    <property type="entry name" value="PROTEIN_KINASE_DOM"/>
    <property type="match status" value="1"/>
</dbReference>
<dbReference type="InterPro" id="IPR011009">
    <property type="entry name" value="Kinase-like_dom_sf"/>
</dbReference>
<gene>
    <name evidence="2" type="ORF">ATEG_08893</name>
</gene>
<dbReference type="eggNOG" id="KOG0590">
    <property type="taxonomic scope" value="Eukaryota"/>
</dbReference>
<dbReference type="HOGENOM" id="CLU_017444_0_0_1"/>
<dbReference type="AlphaFoldDB" id="Q0CBP1"/>
<evidence type="ECO:0000259" key="1">
    <source>
        <dbReference type="PROSITE" id="PS50011"/>
    </source>
</evidence>
<feature type="domain" description="Protein kinase" evidence="1">
    <location>
        <begin position="223"/>
        <end position="570"/>
    </location>
</feature>
<proteinExistence type="predicted"/>
<dbReference type="Proteomes" id="UP000007963">
    <property type="component" value="Unassembled WGS sequence"/>
</dbReference>
<dbReference type="GeneID" id="4323157"/>
<dbReference type="InterPro" id="IPR000719">
    <property type="entry name" value="Prot_kinase_dom"/>
</dbReference>
<dbReference type="VEuPathDB" id="FungiDB:ATEG_08893"/>
<dbReference type="Pfam" id="PF14479">
    <property type="entry name" value="HeLo"/>
    <property type="match status" value="1"/>
</dbReference>
<dbReference type="SUPFAM" id="SSF56112">
    <property type="entry name" value="Protein kinase-like (PK-like)"/>
    <property type="match status" value="1"/>
</dbReference>
<organism evidence="2 3">
    <name type="scientific">Aspergillus terreus (strain NIH 2624 / FGSC A1156)</name>
    <dbReference type="NCBI Taxonomy" id="341663"/>
    <lineage>
        <taxon>Eukaryota</taxon>
        <taxon>Fungi</taxon>
        <taxon>Dikarya</taxon>
        <taxon>Ascomycota</taxon>
        <taxon>Pezizomycotina</taxon>
        <taxon>Eurotiomycetes</taxon>
        <taxon>Eurotiomycetidae</taxon>
        <taxon>Eurotiales</taxon>
        <taxon>Aspergillaceae</taxon>
        <taxon>Aspergillus</taxon>
        <taxon>Aspergillus subgen. Circumdati</taxon>
    </lineage>
</organism>
<reference evidence="3" key="1">
    <citation type="submission" date="2005-09" db="EMBL/GenBank/DDBJ databases">
        <title>Annotation of the Aspergillus terreus NIH2624 genome.</title>
        <authorList>
            <person name="Birren B.W."/>
            <person name="Lander E.S."/>
            <person name="Galagan J.E."/>
            <person name="Nusbaum C."/>
            <person name="Devon K."/>
            <person name="Henn M."/>
            <person name="Ma L.-J."/>
            <person name="Jaffe D.B."/>
            <person name="Butler J."/>
            <person name="Alvarez P."/>
            <person name="Gnerre S."/>
            <person name="Grabherr M."/>
            <person name="Kleber M."/>
            <person name="Mauceli E.W."/>
            <person name="Brockman W."/>
            <person name="Rounsley S."/>
            <person name="Young S.K."/>
            <person name="LaButti K."/>
            <person name="Pushparaj V."/>
            <person name="DeCaprio D."/>
            <person name="Crawford M."/>
            <person name="Koehrsen M."/>
            <person name="Engels R."/>
            <person name="Montgomery P."/>
            <person name="Pearson M."/>
            <person name="Howarth C."/>
            <person name="Larson L."/>
            <person name="Luoma S."/>
            <person name="White J."/>
            <person name="Alvarado L."/>
            <person name="Kodira C.D."/>
            <person name="Zeng Q."/>
            <person name="Oleary S."/>
            <person name="Yandava C."/>
            <person name="Denning D.W."/>
            <person name="Nierman W.C."/>
            <person name="Milne T."/>
            <person name="Madden K."/>
        </authorList>
    </citation>
    <scope>NUCLEOTIDE SEQUENCE [LARGE SCALE GENOMIC DNA]</scope>
    <source>
        <strain evidence="3">NIH 2624 / FGSC A1156</strain>
    </source>
</reference>
<name>Q0CBP1_ASPTN</name>
<dbReference type="OMA" id="NLEEYRF"/>
<protein>
    <recommendedName>
        <fullName evidence="1">Protein kinase domain-containing protein</fullName>
    </recommendedName>
</protein>
<evidence type="ECO:0000313" key="3">
    <source>
        <dbReference type="Proteomes" id="UP000007963"/>
    </source>
</evidence>
<evidence type="ECO:0000313" key="2">
    <source>
        <dbReference type="EMBL" id="EAU31025.1"/>
    </source>
</evidence>
<dbReference type="GO" id="GO:0004672">
    <property type="term" value="F:protein kinase activity"/>
    <property type="evidence" value="ECO:0007669"/>
    <property type="project" value="InterPro"/>
</dbReference>
<dbReference type="EMBL" id="CH476606">
    <property type="protein sequence ID" value="EAU31025.1"/>
    <property type="molecule type" value="Genomic_DNA"/>
</dbReference>